<feature type="transmembrane region" description="Helical" evidence="6">
    <location>
        <begin position="279"/>
        <end position="299"/>
    </location>
</feature>
<evidence type="ECO:0000313" key="8">
    <source>
        <dbReference type="EMBL" id="KAA1422516.1"/>
    </source>
</evidence>
<feature type="transmembrane region" description="Helical" evidence="6">
    <location>
        <begin position="107"/>
        <end position="127"/>
    </location>
</feature>
<evidence type="ECO:0000313" key="9">
    <source>
        <dbReference type="Proteomes" id="UP000307768"/>
    </source>
</evidence>
<feature type="transmembrane region" description="Helical" evidence="6">
    <location>
        <begin position="133"/>
        <end position="154"/>
    </location>
</feature>
<gene>
    <name evidence="8" type="ORF">FE697_015390</name>
</gene>
<dbReference type="InterPro" id="IPR018076">
    <property type="entry name" value="T2SS_GspF_dom"/>
</dbReference>
<feature type="domain" description="Type II secretion system protein GspF" evidence="7">
    <location>
        <begin position="173"/>
        <end position="296"/>
    </location>
</feature>
<sequence length="310" mass="32328">MTATMIGAVLAAGVALGLLELWHVGRLRRRPSLVSRISPYVSDPGAGSAATPDGVRPWAAGHAVFGPSLRRAAGVVERVVGGSASVRRRLRRCASEQSVEEFRTSQVIWGVTSFGAVAVLLTTWGLLSDVSPLAGLVLCAVAGVSGVLARDLALTQAVQRHEERLTREFPTLADLLALAVAAGEGPVSALERVADVSNGAMSAELRTVVGDVRTGRPLTVALDDLSARTGVAAVARFAEALAVAVDRGTPLVEVLHAQAADVREAGRRELVESGARREVLMLVPVVFLVLPVTVLFAFYPGLVGLSLTSP</sequence>
<evidence type="ECO:0000256" key="5">
    <source>
        <dbReference type="ARBA" id="ARBA00023136"/>
    </source>
</evidence>
<evidence type="ECO:0000256" key="3">
    <source>
        <dbReference type="ARBA" id="ARBA00022692"/>
    </source>
</evidence>
<reference evidence="8 9" key="1">
    <citation type="submission" date="2019-09" db="EMBL/GenBank/DDBJ databases">
        <title>Mumia zhuanghuii sp. nov. isolated from the intestinal contents of plateau pika (Ochotona curzoniae) in the Qinghai-Tibet plateau of China.</title>
        <authorList>
            <person name="Tian Z."/>
        </authorList>
    </citation>
    <scope>NUCLEOTIDE SEQUENCE [LARGE SCALE GENOMIC DNA]</scope>
    <source>
        <strain evidence="9">350</strain>
    </source>
</reference>
<dbReference type="Proteomes" id="UP000307768">
    <property type="component" value="Unassembled WGS sequence"/>
</dbReference>
<name>A0A5Q6RWS8_9ACTN</name>
<dbReference type="PANTHER" id="PTHR35007">
    <property type="entry name" value="INTEGRAL MEMBRANE PROTEIN-RELATED"/>
    <property type="match status" value="1"/>
</dbReference>
<evidence type="ECO:0000256" key="6">
    <source>
        <dbReference type="SAM" id="Phobius"/>
    </source>
</evidence>
<evidence type="ECO:0000256" key="4">
    <source>
        <dbReference type="ARBA" id="ARBA00022989"/>
    </source>
</evidence>
<dbReference type="Pfam" id="PF00482">
    <property type="entry name" value="T2SSF"/>
    <property type="match status" value="1"/>
</dbReference>
<protein>
    <submittedName>
        <fullName evidence="8">Pilus assembly protein TadB</fullName>
    </submittedName>
</protein>
<comment type="caution">
    <text evidence="8">The sequence shown here is derived from an EMBL/GenBank/DDBJ whole genome shotgun (WGS) entry which is preliminary data.</text>
</comment>
<dbReference type="PANTHER" id="PTHR35007:SF2">
    <property type="entry name" value="PILUS ASSEMBLE PROTEIN"/>
    <property type="match status" value="1"/>
</dbReference>
<dbReference type="EMBL" id="VDFQ02000004">
    <property type="protein sequence ID" value="KAA1422516.1"/>
    <property type="molecule type" value="Genomic_DNA"/>
</dbReference>
<dbReference type="GO" id="GO:0005886">
    <property type="term" value="C:plasma membrane"/>
    <property type="evidence" value="ECO:0007669"/>
    <property type="project" value="UniProtKB-SubCell"/>
</dbReference>
<evidence type="ECO:0000256" key="1">
    <source>
        <dbReference type="ARBA" id="ARBA00004651"/>
    </source>
</evidence>
<keyword evidence="5 6" id="KW-0472">Membrane</keyword>
<organism evidence="8 9">
    <name type="scientific">Mumia zhuanghuii</name>
    <dbReference type="NCBI Taxonomy" id="2585211"/>
    <lineage>
        <taxon>Bacteria</taxon>
        <taxon>Bacillati</taxon>
        <taxon>Actinomycetota</taxon>
        <taxon>Actinomycetes</taxon>
        <taxon>Propionibacteriales</taxon>
        <taxon>Nocardioidaceae</taxon>
        <taxon>Mumia</taxon>
    </lineage>
</organism>
<dbReference type="AlphaFoldDB" id="A0A5Q6RWS8"/>
<accession>A0A5Q6RWS8</accession>
<proteinExistence type="predicted"/>
<keyword evidence="2" id="KW-1003">Cell membrane</keyword>
<evidence type="ECO:0000256" key="2">
    <source>
        <dbReference type="ARBA" id="ARBA00022475"/>
    </source>
</evidence>
<comment type="subcellular location">
    <subcellularLocation>
        <location evidence="1">Cell membrane</location>
        <topology evidence="1">Multi-pass membrane protein</topology>
    </subcellularLocation>
</comment>
<evidence type="ECO:0000259" key="7">
    <source>
        <dbReference type="Pfam" id="PF00482"/>
    </source>
</evidence>
<keyword evidence="3 6" id="KW-0812">Transmembrane</keyword>
<dbReference type="RefSeq" id="WP_149770467.1">
    <property type="nucleotide sequence ID" value="NZ_VDFQ02000004.1"/>
</dbReference>
<keyword evidence="4 6" id="KW-1133">Transmembrane helix</keyword>
<dbReference type="OrthoDB" id="5185234at2"/>
<feature type="transmembrane region" description="Helical" evidence="6">
    <location>
        <begin position="6"/>
        <end position="25"/>
    </location>
</feature>